<dbReference type="PROSITE" id="PS00428">
    <property type="entry name" value="FTSW_RODA_SPOVE"/>
    <property type="match status" value="1"/>
</dbReference>
<dbReference type="GO" id="GO:0016757">
    <property type="term" value="F:glycosyltransferase activity"/>
    <property type="evidence" value="ECO:0007669"/>
    <property type="project" value="UniProtKB-KW"/>
</dbReference>
<evidence type="ECO:0000256" key="9">
    <source>
        <dbReference type="ARBA" id="ARBA00023136"/>
    </source>
</evidence>
<dbReference type="InterPro" id="IPR018365">
    <property type="entry name" value="Cell_cycle_FtsW-rel_CS"/>
</dbReference>
<evidence type="ECO:0000256" key="1">
    <source>
        <dbReference type="ARBA" id="ARBA00004141"/>
    </source>
</evidence>
<keyword evidence="5 11" id="KW-0812">Transmembrane</keyword>
<dbReference type="Proteomes" id="UP000663499">
    <property type="component" value="Chromosome"/>
</dbReference>
<comment type="subcellular location">
    <subcellularLocation>
        <location evidence="1">Membrane</location>
        <topology evidence="1">Multi-pass membrane protein</topology>
    </subcellularLocation>
</comment>
<feature type="transmembrane region" description="Helical" evidence="11">
    <location>
        <begin position="75"/>
        <end position="98"/>
    </location>
</feature>
<gene>
    <name evidence="12" type="primary">rodA</name>
    <name evidence="12" type="ORF">J0B03_10905</name>
</gene>
<dbReference type="GO" id="GO:0008360">
    <property type="term" value="P:regulation of cell shape"/>
    <property type="evidence" value="ECO:0007669"/>
    <property type="project" value="UniProtKB-KW"/>
</dbReference>
<reference evidence="12" key="1">
    <citation type="submission" date="2021-03" db="EMBL/GenBank/DDBJ databases">
        <title>Alkalibacter marinus sp. nov., isolated from tidal flat sediment.</title>
        <authorList>
            <person name="Namirimu T."/>
            <person name="Yang J.-A."/>
            <person name="Yang S.-H."/>
            <person name="Kim Y.-J."/>
            <person name="Kwon K.K."/>
        </authorList>
    </citation>
    <scope>NUCLEOTIDE SEQUENCE</scope>
    <source>
        <strain evidence="12">ES005</strain>
    </source>
</reference>
<dbReference type="GO" id="GO:0015648">
    <property type="term" value="F:lipid-linked peptidoglycan transporter activity"/>
    <property type="evidence" value="ECO:0007669"/>
    <property type="project" value="TreeGrafter"/>
</dbReference>
<dbReference type="PANTHER" id="PTHR30474:SF1">
    <property type="entry name" value="PEPTIDOGLYCAN GLYCOSYLTRANSFERASE MRDB"/>
    <property type="match status" value="1"/>
</dbReference>
<evidence type="ECO:0000256" key="4">
    <source>
        <dbReference type="ARBA" id="ARBA00022679"/>
    </source>
</evidence>
<organism evidence="12 13">
    <name type="scientific">Alkalibacter rhizosphaerae</name>
    <dbReference type="NCBI Taxonomy" id="2815577"/>
    <lineage>
        <taxon>Bacteria</taxon>
        <taxon>Bacillati</taxon>
        <taxon>Bacillota</taxon>
        <taxon>Clostridia</taxon>
        <taxon>Eubacteriales</taxon>
        <taxon>Eubacteriaceae</taxon>
        <taxon>Alkalibacter</taxon>
    </lineage>
</organism>
<dbReference type="AlphaFoldDB" id="A0A974XGM9"/>
<sequence>MEWLKYMKKADYFLLSVVLALFAIGLMAIRVATNTENFVAGESSSFMMKQALAFGLGMVGMLLLTMIDYKTLGEYWIHIFVLSIVVLLLVYVPGLGIVNKGTRGWIDLRVMEFQTSEIAKLGFILSFAKLLDRRSRRLNKLVDVLPVIGFVAIPVFFVFIQPDLGQSLVFIFIAAGMLFMAGLHMKYYFSLLGAFVVGFPIFWNYFMKDFQKNRIITVFNPANDPLGDGYHALQSMITIGSGGMFGKGTAAENTMTRLNFLPAQWTDFIFSVISETAGFVGAAIVLVLLMLFLFRLLKDAKSARDEFGTLIISGVFFMFLFQIFENIGMTLGIMPITGITLPFLSYGGSSLLTNLLAVGLVINVHMRRHQINF</sequence>
<dbReference type="InterPro" id="IPR011923">
    <property type="entry name" value="RodA/MrdB"/>
</dbReference>
<evidence type="ECO:0000256" key="3">
    <source>
        <dbReference type="ARBA" id="ARBA00022676"/>
    </source>
</evidence>
<evidence type="ECO:0000313" key="12">
    <source>
        <dbReference type="EMBL" id="QSX08285.1"/>
    </source>
</evidence>
<evidence type="ECO:0000313" key="13">
    <source>
        <dbReference type="Proteomes" id="UP000663499"/>
    </source>
</evidence>
<keyword evidence="9 11" id="KW-0472">Membrane</keyword>
<dbReference type="GO" id="GO:0051301">
    <property type="term" value="P:cell division"/>
    <property type="evidence" value="ECO:0007669"/>
    <property type="project" value="InterPro"/>
</dbReference>
<feature type="transmembrane region" description="Helical" evidence="11">
    <location>
        <begin position="141"/>
        <end position="160"/>
    </location>
</feature>
<dbReference type="GO" id="GO:0009252">
    <property type="term" value="P:peptidoglycan biosynthetic process"/>
    <property type="evidence" value="ECO:0007669"/>
    <property type="project" value="UniProtKB-KW"/>
</dbReference>
<feature type="transmembrane region" description="Helical" evidence="11">
    <location>
        <begin position="268"/>
        <end position="294"/>
    </location>
</feature>
<dbReference type="Pfam" id="PF01098">
    <property type="entry name" value="FTSW_RODA_SPOVE"/>
    <property type="match status" value="1"/>
</dbReference>
<feature type="transmembrane region" description="Helical" evidence="11">
    <location>
        <begin position="188"/>
        <end position="206"/>
    </location>
</feature>
<name>A0A974XGM9_9FIRM</name>
<dbReference type="RefSeq" id="WP_207299627.1">
    <property type="nucleotide sequence ID" value="NZ_CP071444.1"/>
</dbReference>
<dbReference type="InterPro" id="IPR001182">
    <property type="entry name" value="FtsW/RodA"/>
</dbReference>
<keyword evidence="3" id="KW-0328">Glycosyltransferase</keyword>
<keyword evidence="13" id="KW-1185">Reference proteome</keyword>
<evidence type="ECO:0000256" key="2">
    <source>
        <dbReference type="ARBA" id="ARBA00022475"/>
    </source>
</evidence>
<dbReference type="KEGG" id="alka:J0B03_10905"/>
<keyword evidence="4" id="KW-0808">Transferase</keyword>
<feature type="transmembrane region" description="Helical" evidence="11">
    <location>
        <begin position="12"/>
        <end position="31"/>
    </location>
</feature>
<dbReference type="EMBL" id="CP071444">
    <property type="protein sequence ID" value="QSX08285.1"/>
    <property type="molecule type" value="Genomic_DNA"/>
</dbReference>
<evidence type="ECO:0000256" key="8">
    <source>
        <dbReference type="ARBA" id="ARBA00022989"/>
    </source>
</evidence>
<dbReference type="GO" id="GO:0005886">
    <property type="term" value="C:plasma membrane"/>
    <property type="evidence" value="ECO:0007669"/>
    <property type="project" value="TreeGrafter"/>
</dbReference>
<keyword evidence="2" id="KW-1003">Cell membrane</keyword>
<keyword evidence="7" id="KW-0573">Peptidoglycan synthesis</keyword>
<protein>
    <submittedName>
        <fullName evidence="12">Rod shape-determining protein RodA</fullName>
    </submittedName>
</protein>
<evidence type="ECO:0000256" key="7">
    <source>
        <dbReference type="ARBA" id="ARBA00022984"/>
    </source>
</evidence>
<evidence type="ECO:0000256" key="6">
    <source>
        <dbReference type="ARBA" id="ARBA00022960"/>
    </source>
</evidence>
<dbReference type="NCBIfam" id="TIGR02210">
    <property type="entry name" value="rodA_shape"/>
    <property type="match status" value="1"/>
</dbReference>
<proteinExistence type="predicted"/>
<dbReference type="PANTHER" id="PTHR30474">
    <property type="entry name" value="CELL CYCLE PROTEIN"/>
    <property type="match status" value="1"/>
</dbReference>
<feature type="transmembrane region" description="Helical" evidence="11">
    <location>
        <begin position="166"/>
        <end position="183"/>
    </location>
</feature>
<keyword evidence="10" id="KW-0961">Cell wall biogenesis/degradation</keyword>
<keyword evidence="6" id="KW-0133">Cell shape</keyword>
<evidence type="ECO:0000256" key="10">
    <source>
        <dbReference type="ARBA" id="ARBA00023316"/>
    </source>
</evidence>
<evidence type="ECO:0000256" key="5">
    <source>
        <dbReference type="ARBA" id="ARBA00022692"/>
    </source>
</evidence>
<dbReference type="GO" id="GO:0032153">
    <property type="term" value="C:cell division site"/>
    <property type="evidence" value="ECO:0007669"/>
    <property type="project" value="TreeGrafter"/>
</dbReference>
<accession>A0A974XGM9</accession>
<feature type="transmembrane region" description="Helical" evidence="11">
    <location>
        <begin position="306"/>
        <end position="324"/>
    </location>
</feature>
<dbReference type="GO" id="GO:0071555">
    <property type="term" value="P:cell wall organization"/>
    <property type="evidence" value="ECO:0007669"/>
    <property type="project" value="UniProtKB-KW"/>
</dbReference>
<evidence type="ECO:0000256" key="11">
    <source>
        <dbReference type="SAM" id="Phobius"/>
    </source>
</evidence>
<keyword evidence="8 11" id="KW-1133">Transmembrane helix</keyword>
<feature type="transmembrane region" description="Helical" evidence="11">
    <location>
        <begin position="344"/>
        <end position="364"/>
    </location>
</feature>
<feature type="transmembrane region" description="Helical" evidence="11">
    <location>
        <begin position="51"/>
        <end position="69"/>
    </location>
</feature>